<keyword evidence="3" id="KW-0804">Transcription</keyword>
<comment type="caution">
    <text evidence="6">The sequence shown here is derived from an EMBL/GenBank/DDBJ whole genome shotgun (WGS) entry which is preliminary data.</text>
</comment>
<dbReference type="PANTHER" id="PTHR30055">
    <property type="entry name" value="HTH-TYPE TRANSCRIPTIONAL REGULATOR RUTR"/>
    <property type="match status" value="1"/>
</dbReference>
<evidence type="ECO:0000256" key="2">
    <source>
        <dbReference type="ARBA" id="ARBA00023125"/>
    </source>
</evidence>
<gene>
    <name evidence="6" type="ORF">A9A59_1669</name>
</gene>
<dbReference type="SUPFAM" id="SSF46689">
    <property type="entry name" value="Homeodomain-like"/>
    <property type="match status" value="1"/>
</dbReference>
<accession>A0A2A9HH35</accession>
<keyword evidence="7" id="KW-1185">Reference proteome</keyword>
<dbReference type="EMBL" id="PDJQ01000001">
    <property type="protein sequence ID" value="PFG74441.1"/>
    <property type="molecule type" value="Genomic_DNA"/>
</dbReference>
<dbReference type="Gene3D" id="1.10.357.10">
    <property type="entry name" value="Tetracycline Repressor, domain 2"/>
    <property type="match status" value="1"/>
</dbReference>
<name>A0A2A9HH35_TEPT2</name>
<dbReference type="Proteomes" id="UP000223071">
    <property type="component" value="Unassembled WGS sequence"/>
</dbReference>
<evidence type="ECO:0000256" key="3">
    <source>
        <dbReference type="ARBA" id="ARBA00023163"/>
    </source>
</evidence>
<reference evidence="6 7" key="1">
    <citation type="submission" date="2017-09" db="EMBL/GenBank/DDBJ databases">
        <title>Sequencing the genomes of two abundant thermophiles in Great Basin hot springs: Thermocrinis jamiesonii and novel Chloroflexi Thermoflexus hugenholtzii.</title>
        <authorList>
            <person name="Hedlund B."/>
        </authorList>
    </citation>
    <scope>NUCLEOTIDE SEQUENCE [LARGE SCALE GENOMIC DNA]</scope>
    <source>
        <strain evidence="6 7">G233</strain>
    </source>
</reference>
<dbReference type="PRINTS" id="PR00455">
    <property type="entry name" value="HTHTETR"/>
</dbReference>
<dbReference type="InterPro" id="IPR009057">
    <property type="entry name" value="Homeodomain-like_sf"/>
</dbReference>
<dbReference type="InterPro" id="IPR050109">
    <property type="entry name" value="HTH-type_TetR-like_transc_reg"/>
</dbReference>
<keyword evidence="1" id="KW-0805">Transcription regulation</keyword>
<dbReference type="RefSeq" id="WP_098503829.1">
    <property type="nucleotide sequence ID" value="NZ_PDJQ01000001.1"/>
</dbReference>
<dbReference type="PROSITE" id="PS01081">
    <property type="entry name" value="HTH_TETR_1"/>
    <property type="match status" value="1"/>
</dbReference>
<dbReference type="InterPro" id="IPR001647">
    <property type="entry name" value="HTH_TetR"/>
</dbReference>
<keyword evidence="2 4" id="KW-0238">DNA-binding</keyword>
<evidence type="ECO:0000313" key="6">
    <source>
        <dbReference type="EMBL" id="PFG74441.1"/>
    </source>
</evidence>
<evidence type="ECO:0000313" key="7">
    <source>
        <dbReference type="Proteomes" id="UP000223071"/>
    </source>
</evidence>
<protein>
    <submittedName>
        <fullName evidence="6">TetR family transcriptional regulator</fullName>
    </submittedName>
</protein>
<dbReference type="PROSITE" id="PS50977">
    <property type="entry name" value="HTH_TETR_2"/>
    <property type="match status" value="1"/>
</dbReference>
<dbReference type="InterPro" id="IPR023772">
    <property type="entry name" value="DNA-bd_HTH_TetR-type_CS"/>
</dbReference>
<sequence>MAGEREARGFEAHANDTPRDDTRARILAAAMEAFARDGFDGTSVRSIARRCGISDAGVFYYFPTKRHLLEALWNEAPAGSFPVGEPGAPLTAERLAELVRATIHISAENFTYLRLVARQALSSDETAIALRNASRARWRTALMKHFQAAGPHAAELVETFAAAVTGYLLRLEIETGDAFPEAVRDERFQGRVIRAVQRLLPVAPGEPAAAG</sequence>
<dbReference type="Pfam" id="PF00440">
    <property type="entry name" value="TetR_N"/>
    <property type="match status" value="1"/>
</dbReference>
<feature type="DNA-binding region" description="H-T-H motif" evidence="4">
    <location>
        <begin position="43"/>
        <end position="62"/>
    </location>
</feature>
<dbReference type="PANTHER" id="PTHR30055:SF234">
    <property type="entry name" value="HTH-TYPE TRANSCRIPTIONAL REGULATOR BETI"/>
    <property type="match status" value="1"/>
</dbReference>
<proteinExistence type="predicted"/>
<evidence type="ECO:0000256" key="1">
    <source>
        <dbReference type="ARBA" id="ARBA00023015"/>
    </source>
</evidence>
<organism evidence="6 7">
    <name type="scientific">Tepidiforma thermophila (strain KCTC 52669 / CGMCC 1.13589 / G233)</name>
    <dbReference type="NCBI Taxonomy" id="2761530"/>
    <lineage>
        <taxon>Bacteria</taxon>
        <taxon>Bacillati</taxon>
        <taxon>Chloroflexota</taxon>
        <taxon>Tepidiformia</taxon>
        <taxon>Tepidiformales</taxon>
        <taxon>Tepidiformaceae</taxon>
        <taxon>Tepidiforma</taxon>
    </lineage>
</organism>
<evidence type="ECO:0000259" key="5">
    <source>
        <dbReference type="PROSITE" id="PS50977"/>
    </source>
</evidence>
<evidence type="ECO:0000256" key="4">
    <source>
        <dbReference type="PROSITE-ProRule" id="PRU00335"/>
    </source>
</evidence>
<dbReference type="GO" id="GO:0000976">
    <property type="term" value="F:transcription cis-regulatory region binding"/>
    <property type="evidence" value="ECO:0007669"/>
    <property type="project" value="TreeGrafter"/>
</dbReference>
<feature type="domain" description="HTH tetR-type" evidence="5">
    <location>
        <begin position="20"/>
        <end position="80"/>
    </location>
</feature>
<dbReference type="GO" id="GO:0003700">
    <property type="term" value="F:DNA-binding transcription factor activity"/>
    <property type="evidence" value="ECO:0007669"/>
    <property type="project" value="TreeGrafter"/>
</dbReference>
<dbReference type="AlphaFoldDB" id="A0A2A9HH35"/>